<dbReference type="OrthoDB" id="2241963at2"/>
<dbReference type="Proteomes" id="UP000029453">
    <property type="component" value="Unassembled WGS sequence"/>
</dbReference>
<keyword evidence="2" id="KW-1185">Reference proteome</keyword>
<proteinExistence type="predicted"/>
<organism evidence="1 2">
    <name type="scientific">Paenibacillus popilliae ATCC 14706</name>
    <dbReference type="NCBI Taxonomy" id="1212764"/>
    <lineage>
        <taxon>Bacteria</taxon>
        <taxon>Bacillati</taxon>
        <taxon>Bacillota</taxon>
        <taxon>Bacilli</taxon>
        <taxon>Bacillales</taxon>
        <taxon>Paenibacillaceae</taxon>
        <taxon>Paenibacillus</taxon>
    </lineage>
</organism>
<comment type="caution">
    <text evidence="1">The sequence shown here is derived from an EMBL/GenBank/DDBJ whole genome shotgun (WGS) entry which is preliminary data.</text>
</comment>
<dbReference type="EMBL" id="BALG01000133">
    <property type="protein sequence ID" value="GAC42784.1"/>
    <property type="molecule type" value="Genomic_DNA"/>
</dbReference>
<dbReference type="Gene3D" id="2.160.10.10">
    <property type="entry name" value="Hexapeptide repeat proteins"/>
    <property type="match status" value="1"/>
</dbReference>
<name>M9M1K1_PAEPP</name>
<accession>M9M1K1</accession>
<gene>
    <name evidence="1" type="ORF">PPOP_2144</name>
</gene>
<dbReference type="RefSeq" id="WP_006286273.1">
    <property type="nucleotide sequence ID" value="NZ_BALG01000133.1"/>
</dbReference>
<protein>
    <submittedName>
        <fullName evidence="1">Uncharacterized protein</fullName>
    </submittedName>
</protein>
<sequence>MVERKYEFTGETIEHSGTVTLHRIRAVRDFDDVKVGDVGGWIESEHNLSHNGDCWLYGNSKVFECGQVGGNAKIKHSNVFNNAQILGNITVCSSNVYDSAVVIGRAQIEQSQLGQHARISGGSQICKSRIGNYARIEGSVVKGADIGVPCHIRHGHIESSRDLLTIGPIGSEDGTLTAYRGKSGILVTRGCFTGTLGEFTIAVENRHGDNLHGRLYQSTIEFIELYFSEDRS</sequence>
<reference evidence="1 2" key="1">
    <citation type="submission" date="2012-10" db="EMBL/GenBank/DDBJ databases">
        <title>Draft Genome Sequence of Paenibacillus popilliae ATCC 14706T.</title>
        <authorList>
            <person name="Iiyama K."/>
            <person name="Mori K."/>
            <person name="Mon H."/>
            <person name="Chieda Y."/>
            <person name="Lee J.M."/>
            <person name="Kusakabe T."/>
            <person name="Tashiro K."/>
            <person name="Asano S."/>
            <person name="Yasunaga-Aoki C."/>
            <person name="Shimizu S."/>
        </authorList>
    </citation>
    <scope>NUCLEOTIDE SEQUENCE [LARGE SCALE GENOMIC DNA]</scope>
    <source>
        <strain evidence="1 2">ATCC 14706</strain>
    </source>
</reference>
<evidence type="ECO:0000313" key="1">
    <source>
        <dbReference type="EMBL" id="GAC42784.1"/>
    </source>
</evidence>
<evidence type="ECO:0000313" key="2">
    <source>
        <dbReference type="Proteomes" id="UP000029453"/>
    </source>
</evidence>
<dbReference type="SUPFAM" id="SSF51161">
    <property type="entry name" value="Trimeric LpxA-like enzymes"/>
    <property type="match status" value="1"/>
</dbReference>
<dbReference type="InterPro" id="IPR011004">
    <property type="entry name" value="Trimer_LpxA-like_sf"/>
</dbReference>
<dbReference type="AlphaFoldDB" id="M9M1K1"/>